<dbReference type="EMBL" id="LR797345">
    <property type="protein sequence ID" value="CAB4204411.1"/>
    <property type="molecule type" value="Genomic_DNA"/>
</dbReference>
<accession>A0A6J5QUJ3</accession>
<reference evidence="2" key="1">
    <citation type="submission" date="2020-05" db="EMBL/GenBank/DDBJ databases">
        <authorList>
            <person name="Chiriac C."/>
            <person name="Salcher M."/>
            <person name="Ghai R."/>
            <person name="Kavagutti S V."/>
        </authorList>
    </citation>
    <scope>NUCLEOTIDE SEQUENCE</scope>
</reference>
<organism evidence="2">
    <name type="scientific">uncultured Caudovirales phage</name>
    <dbReference type="NCBI Taxonomy" id="2100421"/>
    <lineage>
        <taxon>Viruses</taxon>
        <taxon>Duplodnaviria</taxon>
        <taxon>Heunggongvirae</taxon>
        <taxon>Uroviricota</taxon>
        <taxon>Caudoviricetes</taxon>
        <taxon>Peduoviridae</taxon>
        <taxon>Maltschvirus</taxon>
        <taxon>Maltschvirus maltsch</taxon>
    </lineage>
</organism>
<protein>
    <submittedName>
        <fullName evidence="2">Uncharacterized protein</fullName>
    </submittedName>
</protein>
<gene>
    <name evidence="2" type="ORF">UFOVP1138_34</name>
    <name evidence="3" type="ORF">UFOVP1394_31</name>
    <name evidence="1" type="ORF">UFOVP975_87</name>
</gene>
<name>A0A6J5QUJ3_9CAUD</name>
<dbReference type="EMBL" id="LR797086">
    <property type="protein sequence ID" value="CAB4186237.1"/>
    <property type="molecule type" value="Genomic_DNA"/>
</dbReference>
<evidence type="ECO:0000313" key="2">
    <source>
        <dbReference type="EMBL" id="CAB4186237.1"/>
    </source>
</evidence>
<evidence type="ECO:0000313" key="1">
    <source>
        <dbReference type="EMBL" id="CAB4174812.1"/>
    </source>
</evidence>
<dbReference type="EMBL" id="LR796921">
    <property type="protein sequence ID" value="CAB4174812.1"/>
    <property type="molecule type" value="Genomic_DNA"/>
</dbReference>
<proteinExistence type="predicted"/>
<sequence>MISGCALSIAPLSVRVVELGIGVDIISISITTLDNGITVIGLVSEIGNISISTTDIGISTSINTKSDSISITTKDFGWVSIIATIDVTPLSISTSDSAIITLFGSDYVALNISGSKSNQVRIGTDTITVNIANYEIGHYHISGKDANVITITLDDFGYVVVSGTSETWVLNLSSSGHTKYTNYNFNSFSRIGNDYFGFSPSGIYKLSGDKDVTEDINAIATTGVTDFGINTYIHDAYLLLRSEGDMGLSTIVEETRQSADYKSPYDYRDGVQRRRVKLAKGLNGNTWQFTITNIDGADFMLKQLEVIPLKSKRRI</sequence>
<evidence type="ECO:0000313" key="3">
    <source>
        <dbReference type="EMBL" id="CAB4204411.1"/>
    </source>
</evidence>